<feature type="region of interest" description="Disordered" evidence="1">
    <location>
        <begin position="273"/>
        <end position="340"/>
    </location>
</feature>
<proteinExistence type="predicted"/>
<dbReference type="AlphaFoldDB" id="A0AAD7G350"/>
<reference evidence="2" key="1">
    <citation type="submission" date="2023-03" db="EMBL/GenBank/DDBJ databases">
        <title>Massive genome expansion in bonnet fungi (Mycena s.s.) driven by repeated elements and novel gene families across ecological guilds.</title>
        <authorList>
            <consortium name="Lawrence Berkeley National Laboratory"/>
            <person name="Harder C.B."/>
            <person name="Miyauchi S."/>
            <person name="Viragh M."/>
            <person name="Kuo A."/>
            <person name="Thoen E."/>
            <person name="Andreopoulos B."/>
            <person name="Lu D."/>
            <person name="Skrede I."/>
            <person name="Drula E."/>
            <person name="Henrissat B."/>
            <person name="Morin E."/>
            <person name="Kohler A."/>
            <person name="Barry K."/>
            <person name="LaButti K."/>
            <person name="Morin E."/>
            <person name="Salamov A."/>
            <person name="Lipzen A."/>
            <person name="Mereny Z."/>
            <person name="Hegedus B."/>
            <person name="Baldrian P."/>
            <person name="Stursova M."/>
            <person name="Weitz H."/>
            <person name="Taylor A."/>
            <person name="Grigoriev I.V."/>
            <person name="Nagy L.G."/>
            <person name="Martin F."/>
            <person name="Kauserud H."/>
        </authorList>
    </citation>
    <scope>NUCLEOTIDE SEQUENCE</scope>
    <source>
        <strain evidence="2">CBHHK067</strain>
    </source>
</reference>
<accession>A0AAD7G350</accession>
<feature type="compositionally biased region" description="Polar residues" evidence="1">
    <location>
        <begin position="315"/>
        <end position="325"/>
    </location>
</feature>
<dbReference type="Proteomes" id="UP001221757">
    <property type="component" value="Unassembled WGS sequence"/>
</dbReference>
<feature type="compositionally biased region" description="Low complexity" evidence="1">
    <location>
        <begin position="230"/>
        <end position="240"/>
    </location>
</feature>
<dbReference type="EMBL" id="JARKIE010000360">
    <property type="protein sequence ID" value="KAJ7651759.1"/>
    <property type="molecule type" value="Genomic_DNA"/>
</dbReference>
<keyword evidence="3" id="KW-1185">Reference proteome</keyword>
<sequence length="340" mass="37039">MPPINSNNNRCTYYAAQLEPKQNNDRVWYLKCYRLFAHAAENGRPYYHHFPSSASAIASTGTSLTLATTSTTLVATSSRSALLPISSPLAPSSSTLTPAEPRCTARRCTTTRAPSKRCSRVMCKRHCEDRGGCRFHVIKPPPQLLPPLSGPSLDAFQNLRAHADPFPAYDNAARMYELREQQRRAATLAIFPSFSPSPTDAQTNADYQIALRLALQNEEDQADPLPAPNTVTSTSSVSSSSERKGKKRTIPADDNDDDEIEVISYRQVIKIEPETPPRQVKRPRLTVQIPAAPSTSSLPSSSSSIPALSASYSTASCDSIPSPGSSADFPFYITSKDSDT</sequence>
<protein>
    <submittedName>
        <fullName evidence="2">Uncharacterized protein</fullName>
    </submittedName>
</protein>
<gene>
    <name evidence="2" type="ORF">B0H17DRAFT_1215219</name>
</gene>
<organism evidence="2 3">
    <name type="scientific">Mycena rosella</name>
    <name type="common">Pink bonnet</name>
    <name type="synonym">Agaricus rosellus</name>
    <dbReference type="NCBI Taxonomy" id="1033263"/>
    <lineage>
        <taxon>Eukaryota</taxon>
        <taxon>Fungi</taxon>
        <taxon>Dikarya</taxon>
        <taxon>Basidiomycota</taxon>
        <taxon>Agaricomycotina</taxon>
        <taxon>Agaricomycetes</taxon>
        <taxon>Agaricomycetidae</taxon>
        <taxon>Agaricales</taxon>
        <taxon>Marasmiineae</taxon>
        <taxon>Mycenaceae</taxon>
        <taxon>Mycena</taxon>
    </lineage>
</organism>
<evidence type="ECO:0000313" key="2">
    <source>
        <dbReference type="EMBL" id="KAJ7651759.1"/>
    </source>
</evidence>
<name>A0AAD7G350_MYCRO</name>
<evidence type="ECO:0000313" key="3">
    <source>
        <dbReference type="Proteomes" id="UP001221757"/>
    </source>
</evidence>
<feature type="region of interest" description="Disordered" evidence="1">
    <location>
        <begin position="221"/>
        <end position="259"/>
    </location>
</feature>
<comment type="caution">
    <text evidence="2">The sequence shown here is derived from an EMBL/GenBank/DDBJ whole genome shotgun (WGS) entry which is preliminary data.</text>
</comment>
<evidence type="ECO:0000256" key="1">
    <source>
        <dbReference type="SAM" id="MobiDB-lite"/>
    </source>
</evidence>
<feature type="compositionally biased region" description="Low complexity" evidence="1">
    <location>
        <begin position="289"/>
        <end position="314"/>
    </location>
</feature>